<dbReference type="STRING" id="153721.MYP_3613"/>
<dbReference type="eggNOG" id="COG0824">
    <property type="taxonomic scope" value="Bacteria"/>
</dbReference>
<organism evidence="1 2">
    <name type="scientific">Sporocytophaga myxococcoides</name>
    <dbReference type="NCBI Taxonomy" id="153721"/>
    <lineage>
        <taxon>Bacteria</taxon>
        <taxon>Pseudomonadati</taxon>
        <taxon>Bacteroidota</taxon>
        <taxon>Cytophagia</taxon>
        <taxon>Cytophagales</taxon>
        <taxon>Cytophagaceae</taxon>
        <taxon>Sporocytophaga</taxon>
    </lineage>
</organism>
<dbReference type="Proteomes" id="UP000030185">
    <property type="component" value="Unassembled WGS sequence"/>
</dbReference>
<accession>A0A098LIU9</accession>
<dbReference type="InterPro" id="IPR029069">
    <property type="entry name" value="HotDog_dom_sf"/>
</dbReference>
<dbReference type="SUPFAM" id="SSF54637">
    <property type="entry name" value="Thioesterase/thiol ester dehydrase-isomerase"/>
    <property type="match status" value="1"/>
</dbReference>
<keyword evidence="2" id="KW-1185">Reference proteome</keyword>
<name>A0A098LIU9_9BACT</name>
<reference evidence="1 2" key="1">
    <citation type="submission" date="2014-09" db="EMBL/GenBank/DDBJ databases">
        <title>Sporocytophaga myxococcoides PG-01 genome sequencing.</title>
        <authorList>
            <person name="Liu L."/>
            <person name="Gao P.J."/>
            <person name="Chen G.J."/>
            <person name="Wang L.S."/>
        </authorList>
    </citation>
    <scope>NUCLEOTIDE SEQUENCE [LARGE SCALE GENOMIC DNA]</scope>
    <source>
        <strain evidence="1 2">PG-01</strain>
    </source>
</reference>
<dbReference type="AlphaFoldDB" id="A0A098LIU9"/>
<dbReference type="Pfam" id="PF13279">
    <property type="entry name" value="4HBT_2"/>
    <property type="match status" value="1"/>
</dbReference>
<evidence type="ECO:0000313" key="2">
    <source>
        <dbReference type="Proteomes" id="UP000030185"/>
    </source>
</evidence>
<dbReference type="CDD" id="cd00586">
    <property type="entry name" value="4HBT"/>
    <property type="match status" value="1"/>
</dbReference>
<gene>
    <name evidence="1" type="ORF">MYP_3613</name>
</gene>
<protein>
    <submittedName>
        <fullName evidence="1">Putative thioesterase</fullName>
    </submittedName>
</protein>
<evidence type="ECO:0000313" key="1">
    <source>
        <dbReference type="EMBL" id="GAL86384.1"/>
    </source>
</evidence>
<comment type="caution">
    <text evidence="1">The sequence shown here is derived from an EMBL/GenBank/DDBJ whole genome shotgun (WGS) entry which is preliminary data.</text>
</comment>
<dbReference type="Gene3D" id="3.10.129.10">
    <property type="entry name" value="Hotdog Thioesterase"/>
    <property type="match status" value="1"/>
</dbReference>
<dbReference type="EMBL" id="BBLT01000007">
    <property type="protein sequence ID" value="GAL86384.1"/>
    <property type="molecule type" value="Genomic_DNA"/>
</dbReference>
<proteinExistence type="predicted"/>
<sequence length="142" mass="16941">MGHLNNSRYIDYIINAREDHLDQYYNLKLSDFIAAGYCWVVTNHEIYYIKPSLYNEKVKIQTSVIEVDNSSLLVEGLMMSEDESQFKSLLWTKYFYVNVKTGKRENHAPEQMDFFNSLKNEHLSNYKESRNRLKTILDLQKR</sequence>